<gene>
    <name evidence="3" type="ORF">O3H35_03205</name>
    <name evidence="2" type="ORF">O3H54_09640</name>
</gene>
<comment type="caution">
    <text evidence="2">The sequence shown here is derived from an EMBL/GenBank/DDBJ whole genome shotgun (WGS) entry which is preliminary data.</text>
</comment>
<dbReference type="Proteomes" id="UP001074446">
    <property type="component" value="Unassembled WGS sequence"/>
</dbReference>
<reference evidence="2" key="1">
    <citation type="submission" date="2022-12" db="EMBL/GenBank/DDBJ databases">
        <title>Reclassification of two methanogenic archaea species isolated from the Kolyma lowland permafrost.</title>
        <authorList>
            <person name="Trubitsyn V.E."/>
            <person name="Rivkina E.M."/>
            <person name="Shcherbakova V.A."/>
        </authorList>
    </citation>
    <scope>NUCLEOTIDE SEQUENCE</scope>
    <source>
        <strain evidence="2">M2</strain>
        <strain evidence="3">MK4</strain>
    </source>
</reference>
<accession>A0A9E4ZVQ8</accession>
<dbReference type="Pfam" id="PF09579">
    <property type="entry name" value="Spore_YtfJ"/>
    <property type="match status" value="1"/>
</dbReference>
<evidence type="ECO:0000313" key="3">
    <source>
        <dbReference type="EMBL" id="MCZ3371633.1"/>
    </source>
</evidence>
<dbReference type="EMBL" id="JAPVER010000020">
    <property type="protein sequence ID" value="MCZ3366139.1"/>
    <property type="molecule type" value="Genomic_DNA"/>
</dbReference>
<sequence length="168" mass="17316">MAEMEGDMKEMTDVIKTTIDELLKVLATDNVIGETMEIDDKVIIPITKVGLMFGTGAGMGGMRDNKGKGAGAGGGAGISPVSVIVAFKDIKGPEGVQILSVHGMGPLAKMATDVGHGIKKMVEEEGGPEGVMKKGMKMAKKGKEEMGGQGEGESKGVTPRGPGSEPRM</sequence>
<evidence type="ECO:0000256" key="1">
    <source>
        <dbReference type="SAM" id="MobiDB-lite"/>
    </source>
</evidence>
<feature type="region of interest" description="Disordered" evidence="1">
    <location>
        <begin position="128"/>
        <end position="168"/>
    </location>
</feature>
<organism evidence="2 4">
    <name type="scientific">Methanobacterium veterum</name>
    <dbReference type="NCBI Taxonomy" id="408577"/>
    <lineage>
        <taxon>Archaea</taxon>
        <taxon>Methanobacteriati</taxon>
        <taxon>Methanobacteriota</taxon>
        <taxon>Methanomada group</taxon>
        <taxon>Methanobacteria</taxon>
        <taxon>Methanobacteriales</taxon>
        <taxon>Methanobacteriaceae</taxon>
        <taxon>Methanobacterium</taxon>
    </lineage>
</organism>
<keyword evidence="4" id="KW-1185">Reference proteome</keyword>
<evidence type="ECO:0000313" key="4">
    <source>
        <dbReference type="Proteomes" id="UP001068021"/>
    </source>
</evidence>
<dbReference type="Proteomes" id="UP001068021">
    <property type="component" value="Unassembled WGS sequence"/>
</dbReference>
<name>A0A9E4ZVQ8_9EURY</name>
<dbReference type="GeneID" id="300260211"/>
<dbReference type="InterPro" id="IPR014229">
    <property type="entry name" value="Spore_YtfJ"/>
</dbReference>
<dbReference type="EMBL" id="JAPVES010000025">
    <property type="protein sequence ID" value="MCZ3371633.1"/>
    <property type="molecule type" value="Genomic_DNA"/>
</dbReference>
<evidence type="ECO:0000313" key="2">
    <source>
        <dbReference type="EMBL" id="MCZ3366139.1"/>
    </source>
</evidence>
<protein>
    <submittedName>
        <fullName evidence="2">Spore germination protein GerW family protein</fullName>
    </submittedName>
</protein>
<dbReference type="RefSeq" id="WP_052375970.1">
    <property type="nucleotide sequence ID" value="NZ_JAPVER010000020.1"/>
</dbReference>
<proteinExistence type="predicted"/>
<dbReference type="AlphaFoldDB" id="A0A9E4ZVQ8"/>